<evidence type="ECO:0000313" key="2">
    <source>
        <dbReference type="EMBL" id="KKM68423.1"/>
    </source>
</evidence>
<evidence type="ECO:0000256" key="1">
    <source>
        <dbReference type="SAM" id="Phobius"/>
    </source>
</evidence>
<dbReference type="GO" id="GO:0008654">
    <property type="term" value="P:phospholipid biosynthetic process"/>
    <property type="evidence" value="ECO:0007669"/>
    <property type="project" value="InterPro"/>
</dbReference>
<name>A0A0F9JFN8_9ZZZZ</name>
<dbReference type="InterPro" id="IPR043130">
    <property type="entry name" value="CDP-OH_PTrfase_TM_dom"/>
</dbReference>
<dbReference type="GO" id="GO:0016780">
    <property type="term" value="F:phosphotransferase activity, for other substituted phosphate groups"/>
    <property type="evidence" value="ECO:0007669"/>
    <property type="project" value="InterPro"/>
</dbReference>
<dbReference type="GO" id="GO:0016020">
    <property type="term" value="C:membrane"/>
    <property type="evidence" value="ECO:0007669"/>
    <property type="project" value="InterPro"/>
</dbReference>
<keyword evidence="1" id="KW-0472">Membrane</keyword>
<feature type="transmembrane region" description="Helical" evidence="1">
    <location>
        <begin position="272"/>
        <end position="299"/>
    </location>
</feature>
<proteinExistence type="predicted"/>
<protein>
    <submittedName>
        <fullName evidence="2">Uncharacterized protein</fullName>
    </submittedName>
</protein>
<accession>A0A0F9JFN8</accession>
<gene>
    <name evidence="2" type="ORF">LCGC14_1461040</name>
</gene>
<feature type="transmembrane region" description="Helical" evidence="1">
    <location>
        <begin position="396"/>
        <end position="428"/>
    </location>
</feature>
<feature type="transmembrane region" description="Helical" evidence="1">
    <location>
        <begin position="330"/>
        <end position="357"/>
    </location>
</feature>
<keyword evidence="1" id="KW-0812">Transmembrane</keyword>
<dbReference type="Gene3D" id="1.20.120.1760">
    <property type="match status" value="1"/>
</dbReference>
<dbReference type="AlphaFoldDB" id="A0A0F9JFN8"/>
<sequence length="453" mass="52972">MLQNYTHIMGKNQNIDNIMGIILLPKNPLLFKNQPFYTKKLCGVSILERNINILIKNGIRDIFILSNSSVDFNDEMNFDNKKFARIIKISNLNHVKENFNRKKKINAMSNIAVVLDGGVLIDDRIVSSLLNYEEDIIFIKGNSIHSNKTDRNQSNILGGKINLKSNEYIFEKKIGSFHDFFNSLIFNKTHYHSSDEISTYKPDMRRDLPLYIYSFHDYQDFKSAKKFLIKRTQKGTLDLIAWYFNRPFENIFVYLFADTKITANHITIFVNILGYFVLFLFLIQYWWIGLFLLIIVNILDGVDGKLARLKNQESIVGHIEHSFDQLYEQAIYVGIGLASYFIINQFFVIITLIILLLSDSFNRHCSMQYKEVMKIELADSSKFDQLFRKFDGRRNIYTLHILIFGIIGQFQLVIFSICIHAIITSIIYSIQAIKHMKKVDNLNRNKITKTLKR</sequence>
<keyword evidence="1" id="KW-1133">Transmembrane helix</keyword>
<dbReference type="InterPro" id="IPR000462">
    <property type="entry name" value="CDP-OH_P_trans"/>
</dbReference>
<organism evidence="2">
    <name type="scientific">marine sediment metagenome</name>
    <dbReference type="NCBI Taxonomy" id="412755"/>
    <lineage>
        <taxon>unclassified sequences</taxon>
        <taxon>metagenomes</taxon>
        <taxon>ecological metagenomes</taxon>
    </lineage>
</organism>
<reference evidence="2" key="1">
    <citation type="journal article" date="2015" name="Nature">
        <title>Complex archaea that bridge the gap between prokaryotes and eukaryotes.</title>
        <authorList>
            <person name="Spang A."/>
            <person name="Saw J.H."/>
            <person name="Jorgensen S.L."/>
            <person name="Zaremba-Niedzwiedzka K."/>
            <person name="Martijn J."/>
            <person name="Lind A.E."/>
            <person name="van Eijk R."/>
            <person name="Schleper C."/>
            <person name="Guy L."/>
            <person name="Ettema T.J."/>
        </authorList>
    </citation>
    <scope>NUCLEOTIDE SEQUENCE</scope>
</reference>
<comment type="caution">
    <text evidence="2">The sequence shown here is derived from an EMBL/GenBank/DDBJ whole genome shotgun (WGS) entry which is preliminary data.</text>
</comment>
<dbReference type="Pfam" id="PF01066">
    <property type="entry name" value="CDP-OH_P_transf"/>
    <property type="match status" value="1"/>
</dbReference>
<dbReference type="EMBL" id="LAZR01010169">
    <property type="protein sequence ID" value="KKM68423.1"/>
    <property type="molecule type" value="Genomic_DNA"/>
</dbReference>